<evidence type="ECO:0000313" key="1">
    <source>
        <dbReference type="EMBL" id="AGT55000.1"/>
    </source>
</evidence>
<dbReference type="EC" id="2.7.7.6" evidence="1"/>
<dbReference type="PANTHER" id="PTHR48443:SF2">
    <property type="entry name" value="DNA-DIRECTED RNA POLYMERASE SUBUNIT BETA"/>
    <property type="match status" value="1"/>
</dbReference>
<dbReference type="Gene3D" id="1.10.1790.20">
    <property type="match status" value="1"/>
</dbReference>
<geneLocation type="chloroplast" evidence="1"/>
<gene>
    <name evidence="1" type="primary">rpoC2</name>
</gene>
<dbReference type="Gene3D" id="1.10.150.390">
    <property type="match status" value="1"/>
</dbReference>
<reference evidence="1" key="1">
    <citation type="journal article" date="2014" name="Mol. Biol. Evol.">
        <title>Genome-wide transcript profiling reveals the coevolution of plastid gene sequences and transcript processing pathways in the fucoxanthin dinoflagellate Karlodinium veneficum.</title>
        <authorList>
            <person name="Richardson E."/>
            <person name="Dorrell R.G."/>
            <person name="Howe C.J."/>
        </authorList>
    </citation>
    <scope>NUCLEOTIDE SEQUENCE</scope>
</reference>
<keyword evidence="1" id="KW-0548">Nucleotidyltransferase</keyword>
<keyword evidence="1" id="KW-0934">Plastid</keyword>
<dbReference type="SUPFAM" id="SSF64484">
    <property type="entry name" value="beta and beta-prime subunits of DNA dependent RNA-polymerase"/>
    <property type="match status" value="1"/>
</dbReference>
<keyword evidence="1" id="KW-0150">Chloroplast</keyword>
<feature type="non-terminal residue" evidence="1">
    <location>
        <position position="1"/>
    </location>
</feature>
<proteinExistence type="evidence at transcript level"/>
<dbReference type="PANTHER" id="PTHR48443">
    <property type="entry name" value="DNA-DIRECTED RNA POLYMERASE SUBUNIT BETA"/>
    <property type="match status" value="1"/>
</dbReference>
<dbReference type="GO" id="GO:0003899">
    <property type="term" value="F:DNA-directed RNA polymerase activity"/>
    <property type="evidence" value="ECO:0007669"/>
    <property type="project" value="UniProtKB-EC"/>
</dbReference>
<accession>A0A067XS07</accession>
<dbReference type="EMBL" id="KF113393">
    <property type="protein sequence ID" value="AGT55000.1"/>
    <property type="molecule type" value="mRNA"/>
</dbReference>
<dbReference type="AlphaFoldDB" id="A0A067XS07"/>
<sequence length="211" mass="23669">NCKPKACKKALLWTRETLTDAIMVAYTKQGVSFDERHAEVLSRQLTRKVCVCKSGDTMLAPGTLLELGKGEAIEEAVKLSGGILPLIQPVLSGLTRIGLSSNSFLAAASFQETASVLLNSAIEGRVDWLLNIKENVLLARLLPLGAGFDPIIFKEKLRNSKEQDYRTFDKIFISPKFNSTRIIKENKWKNLRKLKTRILHKRLNMKNDDIT</sequence>
<name>A0A067XS07_KARVE</name>
<keyword evidence="1" id="KW-0808">Transferase</keyword>
<organism evidence="1">
    <name type="scientific">Karlodinium veneficum</name>
    <name type="common">Dinoflagellate</name>
    <name type="synonym">Karlodinium micrum</name>
    <dbReference type="NCBI Taxonomy" id="407301"/>
    <lineage>
        <taxon>Eukaryota</taxon>
        <taxon>Sar</taxon>
        <taxon>Alveolata</taxon>
        <taxon>Dinophyceae</taxon>
        <taxon>Gymnodiniales</taxon>
        <taxon>Kareniaceae</taxon>
        <taxon>Karlodinium</taxon>
    </lineage>
</organism>
<protein>
    <submittedName>
        <fullName evidence="1">RNA polymerase beta'' subunit</fullName>
        <ecNumber evidence="1">2.7.7.6</ecNumber>
    </submittedName>
</protein>